<protein>
    <submittedName>
        <fullName evidence="1">9298_t:CDS:1</fullName>
    </submittedName>
</protein>
<gene>
    <name evidence="1" type="ORF">DHETER_LOCUS14116</name>
</gene>
<feature type="non-terminal residue" evidence="1">
    <location>
        <position position="1"/>
    </location>
</feature>
<evidence type="ECO:0000313" key="2">
    <source>
        <dbReference type="Proteomes" id="UP000789702"/>
    </source>
</evidence>
<evidence type="ECO:0000313" key="1">
    <source>
        <dbReference type="EMBL" id="CAG8742198.1"/>
    </source>
</evidence>
<proteinExistence type="predicted"/>
<keyword evidence="2" id="KW-1185">Reference proteome</keyword>
<accession>A0ACA9Q9R5</accession>
<reference evidence="1" key="1">
    <citation type="submission" date="2021-06" db="EMBL/GenBank/DDBJ databases">
        <authorList>
            <person name="Kallberg Y."/>
            <person name="Tangrot J."/>
            <person name="Rosling A."/>
        </authorList>
    </citation>
    <scope>NUCLEOTIDE SEQUENCE</scope>
    <source>
        <strain evidence="1">IL203A</strain>
    </source>
</reference>
<dbReference type="Proteomes" id="UP000789702">
    <property type="component" value="Unassembled WGS sequence"/>
</dbReference>
<comment type="caution">
    <text evidence="1">The sequence shown here is derived from an EMBL/GenBank/DDBJ whole genome shotgun (WGS) entry which is preliminary data.</text>
</comment>
<organism evidence="1 2">
    <name type="scientific">Dentiscutata heterogama</name>
    <dbReference type="NCBI Taxonomy" id="1316150"/>
    <lineage>
        <taxon>Eukaryota</taxon>
        <taxon>Fungi</taxon>
        <taxon>Fungi incertae sedis</taxon>
        <taxon>Mucoromycota</taxon>
        <taxon>Glomeromycotina</taxon>
        <taxon>Glomeromycetes</taxon>
        <taxon>Diversisporales</taxon>
        <taxon>Gigasporaceae</taxon>
        <taxon>Dentiscutata</taxon>
    </lineage>
</organism>
<feature type="non-terminal residue" evidence="1">
    <location>
        <position position="114"/>
    </location>
</feature>
<sequence>KVNKEKNDLMLNMPDDSELDEYVTYSSKLREIPILPIARKSVVMGTTWTFKPTSKHSFVQLCASRMVERFGRDYANYEEISIEFKNIEYNNNSAYENKEQINKEGWIIIFTNIF</sequence>
<dbReference type="EMBL" id="CAJVPU010041751">
    <property type="protein sequence ID" value="CAG8742198.1"/>
    <property type="molecule type" value="Genomic_DNA"/>
</dbReference>
<name>A0ACA9Q9R5_9GLOM</name>